<name>A0A919PZD0_9ACTN</name>
<dbReference type="Gene3D" id="1.20.120.450">
    <property type="entry name" value="dinb family like domain"/>
    <property type="match status" value="1"/>
</dbReference>
<dbReference type="Pfam" id="PF07398">
    <property type="entry name" value="MDMPI_C"/>
    <property type="match status" value="1"/>
</dbReference>
<evidence type="ECO:0000259" key="2">
    <source>
        <dbReference type="Pfam" id="PF11716"/>
    </source>
</evidence>
<dbReference type="AlphaFoldDB" id="A0A919PZD0"/>
<reference evidence="3" key="1">
    <citation type="submission" date="2021-01" db="EMBL/GenBank/DDBJ databases">
        <title>Whole genome shotgun sequence of Dactylosporangium siamense NBRC 106093.</title>
        <authorList>
            <person name="Komaki H."/>
            <person name="Tamura T."/>
        </authorList>
    </citation>
    <scope>NUCLEOTIDE SEQUENCE</scope>
    <source>
        <strain evidence="3">NBRC 106093</strain>
    </source>
</reference>
<dbReference type="InterPro" id="IPR010872">
    <property type="entry name" value="MDMPI_C-term_domain"/>
</dbReference>
<sequence>MEIGQHIDALERAGLDFVDAAEKAGLDAAVPTCPDWTVRDLVQHVGYVHRWATAYIRDARPAVLTDDEEEGAVGPMPADPDLVPWFQAGHVALVDQLRAAPTDLTCWHFLPADSPLSFWARRQAHETIIHRADLHAAVGQPDSVARDLGVDGIDELLMAFYATRGRRLRCDEPAVLAVDAADAPHSWTVRMGPTGAEITRGTPTTADCTLRGPASDLYLALWNRRTTTDLHVHGDPAVLALWRDRATIRWT</sequence>
<proteinExistence type="predicted"/>
<dbReference type="Proteomes" id="UP000660611">
    <property type="component" value="Unassembled WGS sequence"/>
</dbReference>
<dbReference type="GO" id="GO:0046872">
    <property type="term" value="F:metal ion binding"/>
    <property type="evidence" value="ECO:0007669"/>
    <property type="project" value="InterPro"/>
</dbReference>
<dbReference type="InterPro" id="IPR034660">
    <property type="entry name" value="DinB/YfiT-like"/>
</dbReference>
<accession>A0A919PZD0</accession>
<evidence type="ECO:0000313" key="3">
    <source>
        <dbReference type="EMBL" id="GIG53212.1"/>
    </source>
</evidence>
<evidence type="ECO:0008006" key="5">
    <source>
        <dbReference type="Google" id="ProtNLM"/>
    </source>
</evidence>
<dbReference type="Pfam" id="PF11716">
    <property type="entry name" value="MDMPI_N"/>
    <property type="match status" value="1"/>
</dbReference>
<feature type="domain" description="Mycothiol-dependent maleylpyruvate isomerase metal-binding" evidence="2">
    <location>
        <begin position="9"/>
        <end position="134"/>
    </location>
</feature>
<comment type="caution">
    <text evidence="3">The sequence shown here is derived from an EMBL/GenBank/DDBJ whole genome shotgun (WGS) entry which is preliminary data.</text>
</comment>
<dbReference type="NCBIfam" id="TIGR03083">
    <property type="entry name" value="maleylpyruvate isomerase family mycothiol-dependent enzyme"/>
    <property type="match status" value="1"/>
</dbReference>
<organism evidence="3 4">
    <name type="scientific">Dactylosporangium siamense</name>
    <dbReference type="NCBI Taxonomy" id="685454"/>
    <lineage>
        <taxon>Bacteria</taxon>
        <taxon>Bacillati</taxon>
        <taxon>Actinomycetota</taxon>
        <taxon>Actinomycetes</taxon>
        <taxon>Micromonosporales</taxon>
        <taxon>Micromonosporaceae</taxon>
        <taxon>Dactylosporangium</taxon>
    </lineage>
</organism>
<dbReference type="GO" id="GO:0005886">
    <property type="term" value="C:plasma membrane"/>
    <property type="evidence" value="ECO:0007669"/>
    <property type="project" value="TreeGrafter"/>
</dbReference>
<keyword evidence="4" id="KW-1185">Reference proteome</keyword>
<dbReference type="EMBL" id="BONQ01000224">
    <property type="protein sequence ID" value="GIG53212.1"/>
    <property type="molecule type" value="Genomic_DNA"/>
</dbReference>
<dbReference type="RefSeq" id="WP_203854810.1">
    <property type="nucleotide sequence ID" value="NZ_BAAAVW010000045.1"/>
</dbReference>
<protein>
    <recommendedName>
        <fullName evidence="5">Maleylpyruvate isomerase family mycothiol-dependent enzyme</fullName>
    </recommendedName>
</protein>
<evidence type="ECO:0000313" key="4">
    <source>
        <dbReference type="Proteomes" id="UP000660611"/>
    </source>
</evidence>
<dbReference type="PANTHER" id="PTHR40758:SF1">
    <property type="entry name" value="CONSERVED PROTEIN"/>
    <property type="match status" value="1"/>
</dbReference>
<dbReference type="InterPro" id="IPR024344">
    <property type="entry name" value="MDMPI_metal-binding"/>
</dbReference>
<gene>
    <name evidence="3" type="ORF">Dsi01nite_112530</name>
</gene>
<feature type="domain" description="MDMPI C-terminal" evidence="1">
    <location>
        <begin position="148"/>
        <end position="240"/>
    </location>
</feature>
<dbReference type="SUPFAM" id="SSF109854">
    <property type="entry name" value="DinB/YfiT-like putative metalloenzymes"/>
    <property type="match status" value="1"/>
</dbReference>
<evidence type="ECO:0000259" key="1">
    <source>
        <dbReference type="Pfam" id="PF07398"/>
    </source>
</evidence>
<dbReference type="PANTHER" id="PTHR40758">
    <property type="entry name" value="CONSERVED PROTEIN"/>
    <property type="match status" value="1"/>
</dbReference>
<dbReference type="InterPro" id="IPR017517">
    <property type="entry name" value="Maleyloyr_isom"/>
</dbReference>